<evidence type="ECO:0000313" key="7">
    <source>
        <dbReference type="EMBL" id="RZB75058.1"/>
    </source>
</evidence>
<comment type="subcellular location">
    <subcellularLocation>
        <location evidence="1">Membrane</location>
        <topology evidence="1">Multi-pass membrane protein</topology>
    </subcellularLocation>
</comment>
<dbReference type="GO" id="GO:0016020">
    <property type="term" value="C:membrane"/>
    <property type="evidence" value="ECO:0007669"/>
    <property type="project" value="UniProtKB-SubCell"/>
</dbReference>
<comment type="caution">
    <text evidence="7">The sequence shown here is derived from an EMBL/GenBank/DDBJ whole genome shotgun (WGS) entry which is preliminary data.</text>
</comment>
<feature type="transmembrane region" description="Helical" evidence="5">
    <location>
        <begin position="217"/>
        <end position="234"/>
    </location>
</feature>
<keyword evidence="3 5" id="KW-1133">Transmembrane helix</keyword>
<dbReference type="AlphaFoldDB" id="A0A445HMQ9"/>
<accession>A0A445HMQ9</accession>
<keyword evidence="2 5" id="KW-0812">Transmembrane</keyword>
<dbReference type="EMBL" id="QZWG01000012">
    <property type="protein sequence ID" value="RZB75058.1"/>
    <property type="molecule type" value="Genomic_DNA"/>
</dbReference>
<feature type="transmembrane region" description="Helical" evidence="5">
    <location>
        <begin position="192"/>
        <end position="211"/>
    </location>
</feature>
<keyword evidence="4 5" id="KW-0472">Membrane</keyword>
<evidence type="ECO:0000256" key="5">
    <source>
        <dbReference type="SAM" id="Phobius"/>
    </source>
</evidence>
<proteinExistence type="predicted"/>
<evidence type="ECO:0000259" key="6">
    <source>
        <dbReference type="Pfam" id="PF24763"/>
    </source>
</evidence>
<evidence type="ECO:0000256" key="4">
    <source>
        <dbReference type="ARBA" id="ARBA00023136"/>
    </source>
</evidence>
<dbReference type="Pfam" id="PF24763">
    <property type="entry name" value="CGL160_C"/>
    <property type="match status" value="1"/>
</dbReference>
<name>A0A445HMQ9_GLYSO</name>
<evidence type="ECO:0000256" key="3">
    <source>
        <dbReference type="ARBA" id="ARBA00022989"/>
    </source>
</evidence>
<dbReference type="PANTHER" id="PTHR34118:SF1">
    <property type="entry name" value="NF-KAPPA-B INHIBITOR-LIKE PROTEIN"/>
    <property type="match status" value="1"/>
</dbReference>
<dbReference type="Proteomes" id="UP000289340">
    <property type="component" value="Chromosome 12"/>
</dbReference>
<feature type="transmembrane region" description="Helical" evidence="5">
    <location>
        <begin position="308"/>
        <end position="329"/>
    </location>
</feature>
<dbReference type="PANTHER" id="PTHR34118">
    <property type="entry name" value="NF-KAPPA-B INHIBITOR-LIKE PROTEIN-RELATED"/>
    <property type="match status" value="1"/>
</dbReference>
<evidence type="ECO:0000313" key="8">
    <source>
        <dbReference type="Proteomes" id="UP000289340"/>
    </source>
</evidence>
<sequence length="348" mass="39735">MLPHRFVFTEEKLMVAPFLVQGFHYIDAMDTLSRIRFPPTCYSLQLPKISALSRFPNAFSKTTHQVSVLRVRASRPSVSNADEDVLQIFFKERELNGDFISRASDLLWRRDFRSSGDYDISELTNNTSQQTEQIIETDNDAGFLKLTRTQEWLTGDNSPPINTKVTAKALQDSSARRKKLNMLKYESLKRELLLLSVGIGLACSGYCLVILSVQVAISYAIGVLFSCLYLQLLYQHADNLSSEDVPQIFKKKKSKKIGIRSEDLEDFLERTIKGSGISLSSPRLVIPATIYGLWILFHQYFTNDIFDFQLVPAMFGMFVYKAAVLVQAYRDNERLRLVFPENEEGSSY</sequence>
<keyword evidence="8" id="KW-1185">Reference proteome</keyword>
<evidence type="ECO:0000256" key="2">
    <source>
        <dbReference type="ARBA" id="ARBA00022692"/>
    </source>
</evidence>
<organism evidence="7 8">
    <name type="scientific">Glycine soja</name>
    <name type="common">Wild soybean</name>
    <dbReference type="NCBI Taxonomy" id="3848"/>
    <lineage>
        <taxon>Eukaryota</taxon>
        <taxon>Viridiplantae</taxon>
        <taxon>Streptophyta</taxon>
        <taxon>Embryophyta</taxon>
        <taxon>Tracheophyta</taxon>
        <taxon>Spermatophyta</taxon>
        <taxon>Magnoliopsida</taxon>
        <taxon>eudicotyledons</taxon>
        <taxon>Gunneridae</taxon>
        <taxon>Pentapetalae</taxon>
        <taxon>rosids</taxon>
        <taxon>fabids</taxon>
        <taxon>Fabales</taxon>
        <taxon>Fabaceae</taxon>
        <taxon>Papilionoideae</taxon>
        <taxon>50 kb inversion clade</taxon>
        <taxon>NPAAA clade</taxon>
        <taxon>indigoferoid/millettioid clade</taxon>
        <taxon>Phaseoleae</taxon>
        <taxon>Glycine</taxon>
        <taxon>Glycine subgen. Soja</taxon>
    </lineage>
</organism>
<dbReference type="InterPro" id="IPR056309">
    <property type="entry name" value="CGL160/ATPI_dom"/>
</dbReference>
<feature type="domain" description="CGL160/ATPI" evidence="6">
    <location>
        <begin position="182"/>
        <end position="245"/>
    </location>
</feature>
<gene>
    <name evidence="7" type="ORF">D0Y65_033803</name>
</gene>
<reference evidence="7 8" key="1">
    <citation type="submission" date="2018-09" db="EMBL/GenBank/DDBJ databases">
        <title>A high-quality reference genome of wild soybean provides a powerful tool to mine soybean genomes.</title>
        <authorList>
            <person name="Xie M."/>
            <person name="Chung C.Y.L."/>
            <person name="Li M.-W."/>
            <person name="Wong F.-L."/>
            <person name="Chan T.-F."/>
            <person name="Lam H.-M."/>
        </authorList>
    </citation>
    <scope>NUCLEOTIDE SEQUENCE [LARGE SCALE GENOMIC DNA]</scope>
    <source>
        <strain evidence="8">cv. W05</strain>
        <tissue evidence="7">Hypocotyl of etiolated seedlings</tissue>
    </source>
</reference>
<evidence type="ECO:0000256" key="1">
    <source>
        <dbReference type="ARBA" id="ARBA00004141"/>
    </source>
</evidence>
<protein>
    <recommendedName>
        <fullName evidence="6">CGL160/ATPI domain-containing protein</fullName>
    </recommendedName>
</protein>